<evidence type="ECO:0000256" key="7">
    <source>
        <dbReference type="ARBA" id="ARBA00023136"/>
    </source>
</evidence>
<evidence type="ECO:0000313" key="15">
    <source>
        <dbReference type="EMBL" id="CAD6995607.1"/>
    </source>
</evidence>
<dbReference type="GO" id="GO:0043410">
    <property type="term" value="P:positive regulation of MAPK cascade"/>
    <property type="evidence" value="ECO:0007669"/>
    <property type="project" value="TreeGrafter"/>
</dbReference>
<dbReference type="AlphaFoldDB" id="A0A811UCF2"/>
<evidence type="ECO:0000256" key="1">
    <source>
        <dbReference type="ARBA" id="ARBA00004651"/>
    </source>
</evidence>
<evidence type="ECO:0000259" key="14">
    <source>
        <dbReference type="PROSITE" id="PS50262"/>
    </source>
</evidence>
<comment type="caution">
    <text evidence="15">The sequence shown here is derived from an EMBL/GenBank/DDBJ whole genome shotgun (WGS) entry which is preliminary data.</text>
</comment>
<gene>
    <name evidence="15" type="ORF">CCAP1982_LOCUS4313</name>
</gene>
<dbReference type="PROSITE" id="PS00237">
    <property type="entry name" value="G_PROTEIN_RECEP_F1_1"/>
    <property type="match status" value="1"/>
</dbReference>
<dbReference type="FunFam" id="1.20.1070.10:FF:000523">
    <property type="entry name" value="5-hydroxytryptamine receptor 2B"/>
    <property type="match status" value="1"/>
</dbReference>
<feature type="transmembrane region" description="Helical" evidence="13">
    <location>
        <begin position="679"/>
        <end position="702"/>
    </location>
</feature>
<keyword evidence="4 11" id="KW-0812">Transmembrane</keyword>
<keyword evidence="3" id="KW-1003">Cell membrane</keyword>
<proteinExistence type="inferred from homology"/>
<feature type="transmembrane region" description="Helical" evidence="13">
    <location>
        <begin position="231"/>
        <end position="256"/>
    </location>
</feature>
<evidence type="ECO:0000256" key="6">
    <source>
        <dbReference type="ARBA" id="ARBA00023040"/>
    </source>
</evidence>
<evidence type="ECO:0000256" key="13">
    <source>
        <dbReference type="SAM" id="Phobius"/>
    </source>
</evidence>
<feature type="transmembrane region" description="Helical" evidence="13">
    <location>
        <begin position="347"/>
        <end position="370"/>
    </location>
</feature>
<dbReference type="SUPFAM" id="SSF81321">
    <property type="entry name" value="Family A G protein-coupled receptor-like"/>
    <property type="match status" value="1"/>
</dbReference>
<feature type="transmembrane region" description="Helical" evidence="13">
    <location>
        <begin position="305"/>
        <end position="326"/>
    </location>
</feature>
<feature type="transmembrane region" description="Helical" evidence="13">
    <location>
        <begin position="390"/>
        <end position="412"/>
    </location>
</feature>
<dbReference type="OrthoDB" id="5977853at2759"/>
<feature type="region of interest" description="Disordered" evidence="12">
    <location>
        <begin position="613"/>
        <end position="636"/>
    </location>
</feature>
<comment type="subcellular location">
    <subcellularLocation>
        <location evidence="1">Cell membrane</location>
        <topology evidence="1">Multi-pass membrane protein</topology>
    </subcellularLocation>
</comment>
<keyword evidence="16" id="KW-1185">Reference proteome</keyword>
<dbReference type="Gene3D" id="1.20.1070.10">
    <property type="entry name" value="Rhodopsin 7-helix transmembrane proteins"/>
    <property type="match status" value="2"/>
</dbReference>
<feature type="domain" description="G-protein coupled receptors family 1 profile" evidence="14">
    <location>
        <begin position="247"/>
        <end position="699"/>
    </location>
</feature>
<dbReference type="SMART" id="SM01381">
    <property type="entry name" value="7TM_GPCR_Srsx"/>
    <property type="match status" value="1"/>
</dbReference>
<dbReference type="GO" id="GO:0004993">
    <property type="term" value="F:G protein-coupled serotonin receptor activity"/>
    <property type="evidence" value="ECO:0007669"/>
    <property type="project" value="UniProtKB-ARBA"/>
</dbReference>
<keyword evidence="8" id="KW-1015">Disulfide bond</keyword>
<dbReference type="EMBL" id="CAJHJT010000001">
    <property type="protein sequence ID" value="CAD6995607.1"/>
    <property type="molecule type" value="Genomic_DNA"/>
</dbReference>
<accession>A0A811UCF2</accession>
<evidence type="ECO:0000256" key="11">
    <source>
        <dbReference type="RuleBase" id="RU000688"/>
    </source>
</evidence>
<comment type="similarity">
    <text evidence="2 11">Belongs to the G-protein coupled receptor 1 family.</text>
</comment>
<feature type="compositionally biased region" description="Basic residues" evidence="12">
    <location>
        <begin position="616"/>
        <end position="631"/>
    </location>
</feature>
<organism evidence="15 16">
    <name type="scientific">Ceratitis capitata</name>
    <name type="common">Mediterranean fruit fly</name>
    <name type="synonym">Tephritis capitata</name>
    <dbReference type="NCBI Taxonomy" id="7213"/>
    <lineage>
        <taxon>Eukaryota</taxon>
        <taxon>Metazoa</taxon>
        <taxon>Ecdysozoa</taxon>
        <taxon>Arthropoda</taxon>
        <taxon>Hexapoda</taxon>
        <taxon>Insecta</taxon>
        <taxon>Pterygota</taxon>
        <taxon>Neoptera</taxon>
        <taxon>Endopterygota</taxon>
        <taxon>Diptera</taxon>
        <taxon>Brachycera</taxon>
        <taxon>Muscomorpha</taxon>
        <taxon>Tephritoidea</taxon>
        <taxon>Tephritidae</taxon>
        <taxon>Ceratitis</taxon>
        <taxon>Ceratitis</taxon>
    </lineage>
</organism>
<keyword evidence="5 13" id="KW-1133">Transmembrane helix</keyword>
<evidence type="ECO:0000256" key="10">
    <source>
        <dbReference type="ARBA" id="ARBA00023224"/>
    </source>
</evidence>
<evidence type="ECO:0000256" key="4">
    <source>
        <dbReference type="ARBA" id="ARBA00022692"/>
    </source>
</evidence>
<dbReference type="PROSITE" id="PS50262">
    <property type="entry name" value="G_PROTEIN_RECEP_F1_2"/>
    <property type="match status" value="1"/>
</dbReference>
<protein>
    <submittedName>
        <fullName evidence="15">(Mediterranean fruit fly) hypothetical protein</fullName>
    </submittedName>
</protein>
<evidence type="ECO:0000256" key="9">
    <source>
        <dbReference type="ARBA" id="ARBA00023170"/>
    </source>
</evidence>
<evidence type="ECO:0000313" key="16">
    <source>
        <dbReference type="Proteomes" id="UP000606786"/>
    </source>
</evidence>
<dbReference type="InterPro" id="IPR000276">
    <property type="entry name" value="GPCR_Rhodpsn"/>
</dbReference>
<dbReference type="GO" id="GO:0005886">
    <property type="term" value="C:plasma membrane"/>
    <property type="evidence" value="ECO:0007669"/>
    <property type="project" value="UniProtKB-SubCell"/>
</dbReference>
<dbReference type="GO" id="GO:0071880">
    <property type="term" value="P:adenylate cyclase-activating adrenergic receptor signaling pathway"/>
    <property type="evidence" value="ECO:0007669"/>
    <property type="project" value="TreeGrafter"/>
</dbReference>
<sequence length="733" mass="80795">MKPTYQSVLTTEASTTKLPRKTALASAAATAAYIRISRSFNSSSNNSVNRPTRSQVRRQSYIHRLYTQTHGMRKRRLAKGNGEQHLRTLLYEFLAITTTATTTPVAVATTTMATTGVHLTPFSDATVSTATAAIATNATSLTAVPTTLATTLSAVFPSVTTANAFIQINSTAFSGGPPDGSANVKTALFDSDTSTDNILGISSVAGPVNTTATTTVSFMDAYLLAMPWPKALGVVIFLILILVTVVGNTLVILSVLTTRRLRTVTNCFVMNLAITDWLVGTCVMPPAVILYVVGSWRYGWILCDIWISLDVLLCTSSILSLCAISLDRYLAVTQPLTYSKKRRSKRLALLMIFIVWVTALLITCPPYLGWYEKGRRQEGNVICRYNQNKGYVVFSAMGSFFIPLAVMMYVYMKIGLVLTSRRQRIARDANSERTADHDIDCDNFISESEHYQCATPKFPSFKSRWGSGHAGNSNNCSVKNLCLHCGKCNKPYLSNATHRGSATINGTLGTNVVVGGLKHQASFYELVEISRLTSIIQCPAINCKYSGVCMHSSSASVPLAERRSSSLPMQTVHFVEDGTSCSDNCLAVNSIATTSLTTTTGLKFNPIIGHNQQQHSQHHHNHHHHHPHRIPMRVSTTKRDTKTAKTLTIVMGGFIACWLPFFIYYLLMPFLPPAAVFQGLMSFLTWVGWVNCAINPFIYAFYNPDFRTAFWRLTCRRICKQKPTPNHLAMFRG</sequence>
<dbReference type="InterPro" id="IPR017452">
    <property type="entry name" value="GPCR_Rhodpsn_7TM"/>
</dbReference>
<keyword evidence="7 13" id="KW-0472">Membrane</keyword>
<dbReference type="PANTHER" id="PTHR24248:SF199">
    <property type="entry name" value="IP13425P-RELATED"/>
    <property type="match status" value="1"/>
</dbReference>
<evidence type="ECO:0000256" key="8">
    <source>
        <dbReference type="ARBA" id="ARBA00023157"/>
    </source>
</evidence>
<keyword evidence="10 11" id="KW-0807">Transducer</keyword>
<evidence type="ECO:0000256" key="2">
    <source>
        <dbReference type="ARBA" id="ARBA00010663"/>
    </source>
</evidence>
<reference evidence="15" key="1">
    <citation type="submission" date="2020-11" db="EMBL/GenBank/DDBJ databases">
        <authorList>
            <person name="Whitehead M."/>
        </authorList>
    </citation>
    <scope>NUCLEOTIDE SEQUENCE</scope>
    <source>
        <strain evidence="15">EGII</strain>
    </source>
</reference>
<evidence type="ECO:0000256" key="5">
    <source>
        <dbReference type="ARBA" id="ARBA00022989"/>
    </source>
</evidence>
<dbReference type="Pfam" id="PF00001">
    <property type="entry name" value="7tm_1"/>
    <property type="match status" value="1"/>
</dbReference>
<keyword evidence="6 11" id="KW-0297">G-protein coupled receptor</keyword>
<evidence type="ECO:0000256" key="3">
    <source>
        <dbReference type="ARBA" id="ARBA00022475"/>
    </source>
</evidence>
<dbReference type="PANTHER" id="PTHR24248">
    <property type="entry name" value="ADRENERGIC RECEPTOR-RELATED G-PROTEIN COUPLED RECEPTOR"/>
    <property type="match status" value="1"/>
</dbReference>
<evidence type="ECO:0000256" key="12">
    <source>
        <dbReference type="SAM" id="MobiDB-lite"/>
    </source>
</evidence>
<feature type="transmembrane region" description="Helical" evidence="13">
    <location>
        <begin position="268"/>
        <end position="293"/>
    </location>
</feature>
<dbReference type="Proteomes" id="UP000606786">
    <property type="component" value="Unassembled WGS sequence"/>
</dbReference>
<feature type="transmembrane region" description="Helical" evidence="13">
    <location>
        <begin position="647"/>
        <end position="667"/>
    </location>
</feature>
<keyword evidence="9 11" id="KW-0675">Receptor</keyword>
<dbReference type="PRINTS" id="PR00237">
    <property type="entry name" value="GPCRRHODOPSN"/>
</dbReference>
<name>A0A811UCF2_CERCA</name>